<evidence type="ECO:0000313" key="2">
    <source>
        <dbReference type="Proteomes" id="UP000006222"/>
    </source>
</evidence>
<evidence type="ECO:0000313" key="1">
    <source>
        <dbReference type="EMBL" id="EGF26856.1"/>
    </source>
</evidence>
<dbReference type="PANTHER" id="PTHR43737">
    <property type="entry name" value="BLL7424 PROTEIN"/>
    <property type="match status" value="1"/>
</dbReference>
<dbReference type="EMBL" id="AFAR01000168">
    <property type="protein sequence ID" value="EGF26856.1"/>
    <property type="molecule type" value="Genomic_DNA"/>
</dbReference>
<dbReference type="PATRIC" id="fig|991778.3.peg.3261"/>
<dbReference type="Gene3D" id="3.40.720.10">
    <property type="entry name" value="Alkaline Phosphatase, subunit A"/>
    <property type="match status" value="1"/>
</dbReference>
<proteinExistence type="predicted"/>
<accession>F2ATM2</accession>
<dbReference type="Proteomes" id="UP000006222">
    <property type="component" value="Unassembled WGS sequence"/>
</dbReference>
<dbReference type="AlphaFoldDB" id="F2ATM2"/>
<dbReference type="InterPro" id="IPR017850">
    <property type="entry name" value="Alkaline_phosphatase_core_sf"/>
</dbReference>
<name>F2ATM2_RHOBT</name>
<dbReference type="RefSeq" id="WP_007326983.1">
    <property type="nucleotide sequence ID" value="NZ_AFAR01000168.1"/>
</dbReference>
<reference evidence="1 2" key="1">
    <citation type="journal article" date="2013" name="Mar. Genomics">
        <title>Expression of sulfatases in Rhodopirellula baltica and the diversity of sulfatases in the genus Rhodopirellula.</title>
        <authorList>
            <person name="Wegner C.E."/>
            <person name="Richter-Heitmann T."/>
            <person name="Klindworth A."/>
            <person name="Klockow C."/>
            <person name="Richter M."/>
            <person name="Achstetter T."/>
            <person name="Glockner F.O."/>
            <person name="Harder J."/>
        </authorList>
    </citation>
    <scope>NUCLEOTIDE SEQUENCE [LARGE SCALE GENOMIC DNA]</scope>
    <source>
        <strain evidence="1 2">WH47</strain>
    </source>
</reference>
<comment type="caution">
    <text evidence="1">The sequence shown here is derived from an EMBL/GenBank/DDBJ whole genome shotgun (WGS) entry which is preliminary data.</text>
</comment>
<gene>
    <name evidence="1" type="ORF">RBWH47_03895</name>
</gene>
<protein>
    <submittedName>
        <fullName evidence="1">Protein containing DUF1501</fullName>
    </submittedName>
</protein>
<dbReference type="InterPro" id="IPR010869">
    <property type="entry name" value="DUF1501"/>
</dbReference>
<sequence length="493" mass="54683">MKTYRSKQRINVSAAAAMSANQTRRQLFQRAGMGLGGFALTSLFQSEQNAAFGQERIGSTLGTHHPARAKSVIYIHMVGAPSHLDLFDYKPVLQERSGQLCPDEFFNGKQLAFIREQPKLFGTPTDQAFQFQRCGESGAQISNLMPNLQTVADELCFIKTLHTDQFNHAPAQMFLLSGFERFGRPSIGSWVSYGIGSENKNLPDFVTLITGQVLGAGNSAWGSGFLPTIHQGIEFRSQGDPVLFLSNPEGMRPSDRRKVVNAVKDLNALRLDDVGDPEISTRISQYEMAYRMQTSVPELMNIDDETADVHQMYGTEPGKTSFANNCLLARRLVERGVRFVQLFDQGWDHHGNIENRLAAKTKEVDQPIAALIKDLKQRGMLDDTLVVWAAEFGRTPMAQASNGGGTPTKVGRDHHKEAFTIWMAGGGTKRGHTHGTTDELGYGIAENGVHIHDMNATILHLLGIDHQRLTFRYQGRQFRLTDVHGNVVNDIIS</sequence>
<dbReference type="PANTHER" id="PTHR43737:SF1">
    <property type="entry name" value="DUF1501 DOMAIN-CONTAINING PROTEIN"/>
    <property type="match status" value="1"/>
</dbReference>
<dbReference type="Pfam" id="PF07394">
    <property type="entry name" value="DUF1501"/>
    <property type="match status" value="1"/>
</dbReference>
<dbReference type="SUPFAM" id="SSF53649">
    <property type="entry name" value="Alkaline phosphatase-like"/>
    <property type="match status" value="1"/>
</dbReference>
<organism evidence="1 2">
    <name type="scientific">Rhodopirellula baltica WH47</name>
    <dbReference type="NCBI Taxonomy" id="991778"/>
    <lineage>
        <taxon>Bacteria</taxon>
        <taxon>Pseudomonadati</taxon>
        <taxon>Planctomycetota</taxon>
        <taxon>Planctomycetia</taxon>
        <taxon>Pirellulales</taxon>
        <taxon>Pirellulaceae</taxon>
        <taxon>Rhodopirellula</taxon>
    </lineage>
</organism>